<dbReference type="GO" id="GO:0009099">
    <property type="term" value="P:L-valine biosynthetic process"/>
    <property type="evidence" value="ECO:0007669"/>
    <property type="project" value="TreeGrafter"/>
</dbReference>
<dbReference type="Gene3D" id="3.40.50.970">
    <property type="match status" value="2"/>
</dbReference>
<dbReference type="GO" id="GO:0005948">
    <property type="term" value="C:acetolactate synthase complex"/>
    <property type="evidence" value="ECO:0007669"/>
    <property type="project" value="TreeGrafter"/>
</dbReference>
<dbReference type="Gene3D" id="3.40.50.1220">
    <property type="entry name" value="TPP-binding domain"/>
    <property type="match status" value="1"/>
</dbReference>
<evidence type="ECO:0000256" key="2">
    <source>
        <dbReference type="ARBA" id="ARBA00023052"/>
    </source>
</evidence>
<accession>A0A381UY48</accession>
<dbReference type="InterPro" id="IPR045229">
    <property type="entry name" value="TPP_enz"/>
</dbReference>
<feature type="non-terminal residue" evidence="7">
    <location>
        <position position="464"/>
    </location>
</feature>
<evidence type="ECO:0000259" key="5">
    <source>
        <dbReference type="Pfam" id="PF02775"/>
    </source>
</evidence>
<dbReference type="FunFam" id="3.40.50.970:FF:000007">
    <property type="entry name" value="Acetolactate synthase"/>
    <property type="match status" value="1"/>
</dbReference>
<dbReference type="GO" id="GO:0009097">
    <property type="term" value="P:isoleucine biosynthetic process"/>
    <property type="evidence" value="ECO:0007669"/>
    <property type="project" value="TreeGrafter"/>
</dbReference>
<dbReference type="Pfam" id="PF00205">
    <property type="entry name" value="TPP_enzyme_M"/>
    <property type="match status" value="1"/>
</dbReference>
<dbReference type="SUPFAM" id="SSF52467">
    <property type="entry name" value="DHS-like NAD/FAD-binding domain"/>
    <property type="match status" value="1"/>
</dbReference>
<keyword evidence="2 3" id="KW-0786">Thiamine pyrophosphate</keyword>
<dbReference type="Pfam" id="PF02775">
    <property type="entry name" value="TPP_enzyme_C"/>
    <property type="match status" value="1"/>
</dbReference>
<organism evidence="7">
    <name type="scientific">marine metagenome</name>
    <dbReference type="NCBI Taxonomy" id="408172"/>
    <lineage>
        <taxon>unclassified sequences</taxon>
        <taxon>metagenomes</taxon>
        <taxon>ecological metagenomes</taxon>
    </lineage>
</organism>
<dbReference type="GO" id="GO:0050660">
    <property type="term" value="F:flavin adenine dinucleotide binding"/>
    <property type="evidence" value="ECO:0007669"/>
    <property type="project" value="TreeGrafter"/>
</dbReference>
<dbReference type="CDD" id="cd00568">
    <property type="entry name" value="TPP_enzymes"/>
    <property type="match status" value="1"/>
</dbReference>
<dbReference type="CDD" id="cd07035">
    <property type="entry name" value="TPP_PYR_POX_like"/>
    <property type="match status" value="1"/>
</dbReference>
<dbReference type="InterPro" id="IPR012001">
    <property type="entry name" value="Thiamin_PyroP_enz_TPP-bd_dom"/>
</dbReference>
<dbReference type="GO" id="GO:0000287">
    <property type="term" value="F:magnesium ion binding"/>
    <property type="evidence" value="ECO:0007669"/>
    <property type="project" value="InterPro"/>
</dbReference>
<evidence type="ECO:0000313" key="7">
    <source>
        <dbReference type="EMBL" id="SVA32538.1"/>
    </source>
</evidence>
<feature type="domain" description="Thiamine pyrophosphate enzyme TPP-binding" evidence="5">
    <location>
        <begin position="383"/>
        <end position="462"/>
    </location>
</feature>
<dbReference type="InterPro" id="IPR012000">
    <property type="entry name" value="Thiamin_PyroP_enz_cen_dom"/>
</dbReference>
<evidence type="ECO:0000259" key="4">
    <source>
        <dbReference type="Pfam" id="PF00205"/>
    </source>
</evidence>
<name>A0A381UY48_9ZZZZ</name>
<dbReference type="InterPro" id="IPR011766">
    <property type="entry name" value="TPP_enzyme_TPP-bd"/>
</dbReference>
<dbReference type="EMBL" id="UINC01007298">
    <property type="protein sequence ID" value="SVA32538.1"/>
    <property type="molecule type" value="Genomic_DNA"/>
</dbReference>
<evidence type="ECO:0008006" key="8">
    <source>
        <dbReference type="Google" id="ProtNLM"/>
    </source>
</evidence>
<dbReference type="PANTHER" id="PTHR18968">
    <property type="entry name" value="THIAMINE PYROPHOSPHATE ENZYMES"/>
    <property type="match status" value="1"/>
</dbReference>
<dbReference type="GO" id="GO:0030976">
    <property type="term" value="F:thiamine pyrophosphate binding"/>
    <property type="evidence" value="ECO:0007669"/>
    <property type="project" value="InterPro"/>
</dbReference>
<dbReference type="Pfam" id="PF02776">
    <property type="entry name" value="TPP_enzyme_N"/>
    <property type="match status" value="1"/>
</dbReference>
<proteinExistence type="inferred from homology"/>
<dbReference type="InterPro" id="IPR029035">
    <property type="entry name" value="DHS-like_NAD/FAD-binding_dom"/>
</dbReference>
<dbReference type="AlphaFoldDB" id="A0A381UY48"/>
<dbReference type="InterPro" id="IPR029061">
    <property type="entry name" value="THDP-binding"/>
</dbReference>
<comment type="similarity">
    <text evidence="1 3">Belongs to the TPP enzyme family.</text>
</comment>
<dbReference type="PANTHER" id="PTHR18968:SF13">
    <property type="entry name" value="ACETOLACTATE SYNTHASE CATALYTIC SUBUNIT, MITOCHONDRIAL"/>
    <property type="match status" value="1"/>
</dbReference>
<dbReference type="SUPFAM" id="SSF52518">
    <property type="entry name" value="Thiamin diphosphate-binding fold (THDP-binding)"/>
    <property type="match status" value="2"/>
</dbReference>
<feature type="domain" description="Thiamine pyrophosphate enzyme central" evidence="4">
    <location>
        <begin position="193"/>
        <end position="323"/>
    </location>
</feature>
<reference evidence="7" key="1">
    <citation type="submission" date="2018-05" db="EMBL/GenBank/DDBJ databases">
        <authorList>
            <person name="Lanie J.A."/>
            <person name="Ng W.-L."/>
            <person name="Kazmierczak K.M."/>
            <person name="Andrzejewski T.M."/>
            <person name="Davidsen T.M."/>
            <person name="Wayne K.J."/>
            <person name="Tettelin H."/>
            <person name="Glass J.I."/>
            <person name="Rusch D."/>
            <person name="Podicherti R."/>
            <person name="Tsui H.-C.T."/>
            <person name="Winkler M.E."/>
        </authorList>
    </citation>
    <scope>NUCLEOTIDE SEQUENCE</scope>
</reference>
<evidence type="ECO:0000256" key="1">
    <source>
        <dbReference type="ARBA" id="ARBA00007812"/>
    </source>
</evidence>
<evidence type="ECO:0000256" key="3">
    <source>
        <dbReference type="RuleBase" id="RU362132"/>
    </source>
</evidence>
<gene>
    <name evidence="7" type="ORF">METZ01_LOCUS85392</name>
</gene>
<dbReference type="GO" id="GO:0003984">
    <property type="term" value="F:acetolactate synthase activity"/>
    <property type="evidence" value="ECO:0007669"/>
    <property type="project" value="TreeGrafter"/>
</dbReference>
<feature type="domain" description="Thiamine pyrophosphate enzyme N-terminal TPP-binding" evidence="6">
    <location>
        <begin position="7"/>
        <end position="111"/>
    </location>
</feature>
<protein>
    <recommendedName>
        <fullName evidence="8">5-guanidino-2-oxopentanoate decarboxylase</fullName>
    </recommendedName>
</protein>
<dbReference type="NCBIfam" id="NF005712">
    <property type="entry name" value="PRK07524.1"/>
    <property type="match status" value="1"/>
</dbReference>
<sequence length="464" mass="48791">MTRSVSCGEALISLLESYDVDTVFGIPGVHTLDLYRGLAHSNIRHVQARNEQGAGFMADGYARLGGKPGVCVLISGPGVTNACTPMGQSFADSIPVLVISSTTASYSLGKGWGCLHEVTDLEAVTRPLTALSATAGSPDDLEELIGQAFSIFASERPRPVHIAVPIDVLAQPVSTTWRRRVVPAPPAPAGSAIREAAALLRQAERPLIYAGGGAVNAAPTLTEIAERLDAAVITTTAGKGVVPDSHPLCVGGGIVRPQARDFLAQADVILAIGTEMSETDSFVERLTLNGQLIRIDIDSRKMNDLYPASIGIVSDADLAARELLSALGAETQNHNTASEVDAVCRSLVDELTSSESRHIRMLDVLREVLPGDAVIAGDICQVVYTGAFAFPVEQPRQWHYPAGYCTLGCGLPNGIGGKLALGDTPVVVLAGDGGFMFTVQELITAAELRLSLPIIVWNNAGLKQ</sequence>
<evidence type="ECO:0000259" key="6">
    <source>
        <dbReference type="Pfam" id="PF02776"/>
    </source>
</evidence>